<comment type="caution">
    <text evidence="3">The sequence shown here is derived from an EMBL/GenBank/DDBJ whole genome shotgun (WGS) entry which is preliminary data.</text>
</comment>
<dbReference type="AlphaFoldDB" id="A0A2T5YLT2"/>
<name>A0A2T5YLT2_9BACT</name>
<feature type="domain" description="PEGA" evidence="2">
    <location>
        <begin position="33"/>
        <end position="91"/>
    </location>
</feature>
<organism evidence="3 4">
    <name type="scientific">Pontibacter mucosus</name>
    <dbReference type="NCBI Taxonomy" id="1649266"/>
    <lineage>
        <taxon>Bacteria</taxon>
        <taxon>Pseudomonadati</taxon>
        <taxon>Bacteroidota</taxon>
        <taxon>Cytophagia</taxon>
        <taxon>Cytophagales</taxon>
        <taxon>Hymenobacteraceae</taxon>
        <taxon>Pontibacter</taxon>
    </lineage>
</organism>
<gene>
    <name evidence="3" type="ORF">C8N40_103363</name>
</gene>
<dbReference type="PROSITE" id="PS51257">
    <property type="entry name" value="PROKAR_LIPOPROTEIN"/>
    <property type="match status" value="1"/>
</dbReference>
<evidence type="ECO:0000313" key="4">
    <source>
        <dbReference type="Proteomes" id="UP000244225"/>
    </source>
</evidence>
<dbReference type="Proteomes" id="UP000244225">
    <property type="component" value="Unassembled WGS sequence"/>
</dbReference>
<reference evidence="3 4" key="1">
    <citation type="submission" date="2018-04" db="EMBL/GenBank/DDBJ databases">
        <title>Genomic Encyclopedia of Archaeal and Bacterial Type Strains, Phase II (KMG-II): from individual species to whole genera.</title>
        <authorList>
            <person name="Goeker M."/>
        </authorList>
    </citation>
    <scope>NUCLEOTIDE SEQUENCE [LARGE SCALE GENOMIC DNA]</scope>
    <source>
        <strain evidence="3 4">DSM 100162</strain>
    </source>
</reference>
<evidence type="ECO:0000259" key="2">
    <source>
        <dbReference type="Pfam" id="PF08308"/>
    </source>
</evidence>
<accession>A0A2T5YLT2</accession>
<feature type="signal peptide" evidence="1">
    <location>
        <begin position="1"/>
        <end position="26"/>
    </location>
</feature>
<dbReference type="Pfam" id="PF08308">
    <property type="entry name" value="PEGA"/>
    <property type="match status" value="1"/>
</dbReference>
<dbReference type="EMBL" id="QBKI01000003">
    <property type="protein sequence ID" value="PTX20286.1"/>
    <property type="molecule type" value="Genomic_DNA"/>
</dbReference>
<dbReference type="OrthoDB" id="1524740at2"/>
<protein>
    <submittedName>
        <fullName evidence="3">PEGA domain-containing protein</fullName>
    </submittedName>
</protein>
<sequence length="167" mass="18161">MIKRFTQASLLALSLMVMSCATIVNGSRQTVDFSSQPAGAKVSINGADHGTTPTQVRLKRNANMPGSPSGRGYYDVKIELDGYYPYEVKVKREFNGWFIGNIVIGGLVGIIVDAATGSMYKLSPDQVIAQMGRQTAVNTDNKDGNIFIAVTLDVDPSWEKIGQLERK</sequence>
<dbReference type="InterPro" id="IPR013229">
    <property type="entry name" value="PEGA"/>
</dbReference>
<evidence type="ECO:0000256" key="1">
    <source>
        <dbReference type="SAM" id="SignalP"/>
    </source>
</evidence>
<keyword evidence="1" id="KW-0732">Signal</keyword>
<evidence type="ECO:0000313" key="3">
    <source>
        <dbReference type="EMBL" id="PTX20286.1"/>
    </source>
</evidence>
<proteinExistence type="predicted"/>
<keyword evidence="4" id="KW-1185">Reference proteome</keyword>
<feature type="chain" id="PRO_5015576223" evidence="1">
    <location>
        <begin position="27"/>
        <end position="167"/>
    </location>
</feature>